<keyword evidence="1" id="KW-0812">Transmembrane</keyword>
<dbReference type="AlphaFoldDB" id="A0A1J5QFL1"/>
<dbReference type="EMBL" id="MLJW01002389">
    <property type="protein sequence ID" value="OIQ74773.1"/>
    <property type="molecule type" value="Genomic_DNA"/>
</dbReference>
<feature type="transmembrane region" description="Helical" evidence="1">
    <location>
        <begin position="57"/>
        <end position="76"/>
    </location>
</feature>
<proteinExistence type="predicted"/>
<feature type="transmembrane region" description="Helical" evidence="1">
    <location>
        <begin position="198"/>
        <end position="222"/>
    </location>
</feature>
<reference evidence="2" key="1">
    <citation type="submission" date="2016-10" db="EMBL/GenBank/DDBJ databases">
        <title>Sequence of Gallionella enrichment culture.</title>
        <authorList>
            <person name="Poehlein A."/>
            <person name="Muehling M."/>
            <person name="Daniel R."/>
        </authorList>
    </citation>
    <scope>NUCLEOTIDE SEQUENCE</scope>
</reference>
<organism evidence="2">
    <name type="scientific">mine drainage metagenome</name>
    <dbReference type="NCBI Taxonomy" id="410659"/>
    <lineage>
        <taxon>unclassified sequences</taxon>
        <taxon>metagenomes</taxon>
        <taxon>ecological metagenomes</taxon>
    </lineage>
</organism>
<sequence>MIPWFVLRDSGRRITASVDQDQRRLALFALAATYGLSLALAAEALATRAVSPVVWVALPNGFFIALICGAIGVYGMRDLIQSIGSRSSAFVKTLWRGIGATSILLYGASLLLLASAVVVHWSRFVSLFTVLDAGWVGLPLLIALIFAAVPNAVVMTASIVAGAGIALGNHTLVSPLRVRLGELPAFPLLATVPNGRSLFLTLLPIITILASALGGFISVRAVAGLGAKLRGTVLHAFANVVILLLLNLLAGGALLGGQLSAVGASYLRILIFATPLMLVGSLLGGLVSLAGSKSEDALFER</sequence>
<comment type="caution">
    <text evidence="2">The sequence shown here is derived from an EMBL/GenBank/DDBJ whole genome shotgun (WGS) entry which is preliminary data.</text>
</comment>
<name>A0A1J5QFL1_9ZZZZ</name>
<evidence type="ECO:0000313" key="2">
    <source>
        <dbReference type="EMBL" id="OIQ74773.1"/>
    </source>
</evidence>
<accession>A0A1J5QFL1</accession>
<gene>
    <name evidence="2" type="ORF">GALL_435700</name>
</gene>
<feature type="transmembrane region" description="Helical" evidence="1">
    <location>
        <begin position="269"/>
        <end position="291"/>
    </location>
</feature>
<feature type="transmembrane region" description="Helical" evidence="1">
    <location>
        <begin position="153"/>
        <end position="178"/>
    </location>
</feature>
<evidence type="ECO:0000256" key="1">
    <source>
        <dbReference type="SAM" id="Phobius"/>
    </source>
</evidence>
<feature type="transmembrane region" description="Helical" evidence="1">
    <location>
        <begin position="97"/>
        <end position="118"/>
    </location>
</feature>
<dbReference type="Pfam" id="PF19877">
    <property type="entry name" value="DUF6350"/>
    <property type="match status" value="1"/>
</dbReference>
<feature type="transmembrane region" description="Helical" evidence="1">
    <location>
        <begin position="124"/>
        <end position="146"/>
    </location>
</feature>
<protein>
    <submittedName>
        <fullName evidence="2">Uncharacterized protein</fullName>
    </submittedName>
</protein>
<keyword evidence="1" id="KW-1133">Transmembrane helix</keyword>
<dbReference type="InterPro" id="IPR045931">
    <property type="entry name" value="DUF6350"/>
</dbReference>
<feature type="transmembrane region" description="Helical" evidence="1">
    <location>
        <begin position="234"/>
        <end position="257"/>
    </location>
</feature>
<keyword evidence="1" id="KW-0472">Membrane</keyword>